<dbReference type="SUPFAM" id="SSF54675">
    <property type="entry name" value="Nicotinate/Quinolinate PRTase N-terminal domain-like"/>
    <property type="match status" value="1"/>
</dbReference>
<dbReference type="SUPFAM" id="SSF51690">
    <property type="entry name" value="Nicotinate/Quinolinate PRTase C-terminal domain-like"/>
    <property type="match status" value="1"/>
</dbReference>
<dbReference type="Gene3D" id="3.90.1170.20">
    <property type="entry name" value="Quinolinate phosphoribosyl transferase, N-terminal domain"/>
    <property type="match status" value="1"/>
</dbReference>
<evidence type="ECO:0000256" key="2">
    <source>
        <dbReference type="ARBA" id="ARBA00004893"/>
    </source>
</evidence>
<evidence type="ECO:0000256" key="8">
    <source>
        <dbReference type="ARBA" id="ARBA00022679"/>
    </source>
</evidence>
<dbReference type="InterPro" id="IPR027277">
    <property type="entry name" value="NadC/ModD"/>
</dbReference>
<evidence type="ECO:0000313" key="17">
    <source>
        <dbReference type="Proteomes" id="UP000178526"/>
    </source>
</evidence>
<keyword evidence="7 12" id="KW-0328">Glycosyltransferase</keyword>
<dbReference type="InterPro" id="IPR002638">
    <property type="entry name" value="Quinolinate_PRibosylTrfase_C"/>
</dbReference>
<sequence length="281" mass="31047">MVRLDWKKVDQIIEWALNEDVGMGDLTTDGIIEEETQARGKIIAKDDLILAGIDLVPRIFEKSLLTFNFKPFFKDGDFVPKGELIELIEGNAKVILTYERVVLNFLQRLSGIATYASKFASQVEGTKAKIVDTRKTTPGWRMLEKYAVKIGGGENHRFGLFDAVLIKDNHITLCGGIKEAVERIRNFIPPYLKVEVEASNSKEVQDALEAGAEIILLDNMNVDELREAVKLIGGKTVIEVSGGVNLSNIRKIAEMGVDLISIGALTHSATAVDISMKAEKM</sequence>
<dbReference type="UniPathway" id="UPA00253">
    <property type="reaction ID" value="UER00331"/>
</dbReference>
<dbReference type="AlphaFoldDB" id="A0A1F7RC65"/>
<evidence type="ECO:0000256" key="3">
    <source>
        <dbReference type="ARBA" id="ARBA00009400"/>
    </source>
</evidence>
<dbReference type="NCBIfam" id="TIGR00078">
    <property type="entry name" value="nadC"/>
    <property type="match status" value="1"/>
</dbReference>
<evidence type="ECO:0000256" key="9">
    <source>
        <dbReference type="ARBA" id="ARBA00033102"/>
    </source>
</evidence>
<accession>A0A1F7RC65</accession>
<dbReference type="FunFam" id="3.90.1170.20:FF:000001">
    <property type="entry name" value="Nicotinate-nucleotide diphosphorylase (Carboxylating)"/>
    <property type="match status" value="1"/>
</dbReference>
<feature type="binding site" evidence="13">
    <location>
        <begin position="262"/>
        <end position="264"/>
    </location>
    <ligand>
        <name>substrate</name>
    </ligand>
</feature>
<comment type="catalytic activity">
    <reaction evidence="10">
        <text>nicotinate beta-D-ribonucleotide + CO2 + diphosphate = quinolinate + 5-phospho-alpha-D-ribose 1-diphosphate + 2 H(+)</text>
        <dbReference type="Rhea" id="RHEA:12733"/>
        <dbReference type="ChEBI" id="CHEBI:15378"/>
        <dbReference type="ChEBI" id="CHEBI:16526"/>
        <dbReference type="ChEBI" id="CHEBI:29959"/>
        <dbReference type="ChEBI" id="CHEBI:33019"/>
        <dbReference type="ChEBI" id="CHEBI:57502"/>
        <dbReference type="ChEBI" id="CHEBI:58017"/>
        <dbReference type="EC" id="2.4.2.19"/>
    </reaction>
</comment>
<evidence type="ECO:0000256" key="10">
    <source>
        <dbReference type="ARBA" id="ARBA00047445"/>
    </source>
</evidence>
<name>A0A1F7RC65_9BACT</name>
<dbReference type="InterPro" id="IPR013785">
    <property type="entry name" value="Aldolase_TIM"/>
</dbReference>
<dbReference type="GO" id="GO:0004514">
    <property type="term" value="F:nicotinate-nucleotide diphosphorylase (carboxylating) activity"/>
    <property type="evidence" value="ECO:0007669"/>
    <property type="project" value="UniProtKB-EC"/>
</dbReference>
<keyword evidence="6" id="KW-0662">Pyridine nucleotide biosynthesis</keyword>
<evidence type="ECO:0000256" key="7">
    <source>
        <dbReference type="ARBA" id="ARBA00022676"/>
    </source>
</evidence>
<feature type="binding site" evidence="13">
    <location>
        <position position="100"/>
    </location>
    <ligand>
        <name>substrate</name>
    </ligand>
</feature>
<dbReference type="FunFam" id="3.20.20.70:FF:000030">
    <property type="entry name" value="Nicotinate-nucleotide pyrophosphorylase, carboxylating"/>
    <property type="match status" value="1"/>
</dbReference>
<comment type="subunit">
    <text evidence="4">Hexamer formed by 3 homodimers.</text>
</comment>
<dbReference type="CDD" id="cd01572">
    <property type="entry name" value="QPRTase"/>
    <property type="match status" value="1"/>
</dbReference>
<evidence type="ECO:0000313" key="16">
    <source>
        <dbReference type="EMBL" id="OGL39139.1"/>
    </source>
</evidence>
<evidence type="ECO:0000256" key="13">
    <source>
        <dbReference type="PIRSR" id="PIRSR006250-1"/>
    </source>
</evidence>
<dbReference type="PANTHER" id="PTHR32179">
    <property type="entry name" value="NICOTINATE-NUCLEOTIDE PYROPHOSPHORYLASE [CARBOXYLATING]"/>
    <property type="match status" value="1"/>
</dbReference>
<comment type="caution">
    <text evidence="16">The sequence shown here is derived from an EMBL/GenBank/DDBJ whole genome shotgun (WGS) entry which is preliminary data.</text>
</comment>
<dbReference type="Proteomes" id="UP000178526">
    <property type="component" value="Unassembled WGS sequence"/>
</dbReference>
<dbReference type="InterPro" id="IPR022412">
    <property type="entry name" value="Quinolinate_PRibosylTrfase_N"/>
</dbReference>
<dbReference type="InterPro" id="IPR036068">
    <property type="entry name" value="Nicotinate_pribotase-like_C"/>
</dbReference>
<evidence type="ECO:0000256" key="1">
    <source>
        <dbReference type="ARBA" id="ARBA00003237"/>
    </source>
</evidence>
<dbReference type="EC" id="2.4.2.19" evidence="5"/>
<gene>
    <name evidence="16" type="ORF">A2042_08020</name>
</gene>
<evidence type="ECO:0000256" key="12">
    <source>
        <dbReference type="PIRNR" id="PIRNR006250"/>
    </source>
</evidence>
<feature type="binding site" evidence="13">
    <location>
        <position position="197"/>
    </location>
    <ligand>
        <name>substrate</name>
    </ligand>
</feature>
<comment type="similarity">
    <text evidence="3 12">Belongs to the NadC/ModD family.</text>
</comment>
<proteinExistence type="inferred from homology"/>
<evidence type="ECO:0000256" key="6">
    <source>
        <dbReference type="ARBA" id="ARBA00022642"/>
    </source>
</evidence>
<feature type="binding site" evidence="13">
    <location>
        <begin position="133"/>
        <end position="135"/>
    </location>
    <ligand>
        <name>substrate</name>
    </ligand>
</feature>
<dbReference type="GO" id="GO:0034213">
    <property type="term" value="P:quinolinate catabolic process"/>
    <property type="evidence" value="ECO:0007669"/>
    <property type="project" value="TreeGrafter"/>
</dbReference>
<feature type="binding site" evidence="13">
    <location>
        <position position="167"/>
    </location>
    <ligand>
        <name>substrate</name>
    </ligand>
</feature>
<evidence type="ECO:0000256" key="4">
    <source>
        <dbReference type="ARBA" id="ARBA00011218"/>
    </source>
</evidence>
<evidence type="ECO:0000259" key="15">
    <source>
        <dbReference type="Pfam" id="PF02749"/>
    </source>
</evidence>
<dbReference type="Pfam" id="PF02749">
    <property type="entry name" value="QRPTase_N"/>
    <property type="match status" value="1"/>
</dbReference>
<dbReference type="GO" id="GO:0009435">
    <property type="term" value="P:NAD+ biosynthetic process"/>
    <property type="evidence" value="ECO:0007669"/>
    <property type="project" value="UniProtKB-UniPathway"/>
</dbReference>
<reference evidence="16 17" key="1">
    <citation type="journal article" date="2016" name="Nat. Commun.">
        <title>Thousands of microbial genomes shed light on interconnected biogeochemical processes in an aquifer system.</title>
        <authorList>
            <person name="Anantharaman K."/>
            <person name="Brown C.T."/>
            <person name="Hug L.A."/>
            <person name="Sharon I."/>
            <person name="Castelle C.J."/>
            <person name="Probst A.J."/>
            <person name="Thomas B.C."/>
            <person name="Singh A."/>
            <person name="Wilkins M.J."/>
            <person name="Karaoz U."/>
            <person name="Brodie E.L."/>
            <person name="Williams K.H."/>
            <person name="Hubbard S.S."/>
            <person name="Banfield J.F."/>
        </authorList>
    </citation>
    <scope>NUCLEOTIDE SEQUENCE [LARGE SCALE GENOMIC DNA]</scope>
</reference>
<comment type="pathway">
    <text evidence="2">Cofactor biosynthesis; NAD(+) biosynthesis; nicotinate D-ribonucleotide from quinolinate: step 1/1.</text>
</comment>
<dbReference type="InterPro" id="IPR004393">
    <property type="entry name" value="NadC"/>
</dbReference>
<organism evidence="16 17">
    <name type="scientific">Candidatus Schekmanbacteria bacterium GWA2_38_11</name>
    <dbReference type="NCBI Taxonomy" id="1817876"/>
    <lineage>
        <taxon>Bacteria</taxon>
        <taxon>Candidatus Schekmaniibacteriota</taxon>
    </lineage>
</organism>
<feature type="domain" description="Quinolinate phosphoribosyl transferase N-terminal" evidence="15">
    <location>
        <begin position="25"/>
        <end position="110"/>
    </location>
</feature>
<comment type="function">
    <text evidence="1">Involved in the catabolism of quinolinic acid (QA).</text>
</comment>
<evidence type="ECO:0000256" key="11">
    <source>
        <dbReference type="ARBA" id="ARBA00069173"/>
    </source>
</evidence>
<feature type="domain" description="Quinolinate phosphoribosyl transferase C-terminal" evidence="14">
    <location>
        <begin position="112"/>
        <end position="277"/>
    </location>
</feature>
<dbReference type="Pfam" id="PF01729">
    <property type="entry name" value="QRPTase_C"/>
    <property type="match status" value="1"/>
</dbReference>
<feature type="binding site" evidence="13">
    <location>
        <position position="157"/>
    </location>
    <ligand>
        <name>substrate</name>
    </ligand>
</feature>
<protein>
    <recommendedName>
        <fullName evidence="11">Probable nicotinate-nucleotide pyrophosphorylase [carboxylating]</fullName>
        <ecNumber evidence="5">2.4.2.19</ecNumber>
    </recommendedName>
    <alternativeName>
        <fullName evidence="9">Quinolinate phosphoribosyltransferase [decarboxylating]</fullName>
    </alternativeName>
</protein>
<keyword evidence="8 12" id="KW-0808">Transferase</keyword>
<feature type="binding site" evidence="13">
    <location>
        <position position="218"/>
    </location>
    <ligand>
        <name>substrate</name>
    </ligand>
</feature>
<evidence type="ECO:0000256" key="5">
    <source>
        <dbReference type="ARBA" id="ARBA00011944"/>
    </source>
</evidence>
<dbReference type="InterPro" id="IPR037128">
    <property type="entry name" value="Quinolinate_PRibosylTase_N_sf"/>
</dbReference>
<dbReference type="PIRSF" id="PIRSF006250">
    <property type="entry name" value="NadC_ModD"/>
    <property type="match status" value="1"/>
</dbReference>
<evidence type="ECO:0000259" key="14">
    <source>
        <dbReference type="Pfam" id="PF01729"/>
    </source>
</evidence>
<dbReference type="Gene3D" id="3.20.20.70">
    <property type="entry name" value="Aldolase class I"/>
    <property type="match status" value="1"/>
</dbReference>
<dbReference type="GO" id="GO:0005737">
    <property type="term" value="C:cytoplasm"/>
    <property type="evidence" value="ECO:0007669"/>
    <property type="project" value="TreeGrafter"/>
</dbReference>
<feature type="binding site" evidence="13">
    <location>
        <begin position="241"/>
        <end position="243"/>
    </location>
    <ligand>
        <name>substrate</name>
    </ligand>
</feature>
<dbReference type="PANTHER" id="PTHR32179:SF3">
    <property type="entry name" value="NICOTINATE-NUCLEOTIDE PYROPHOSPHORYLASE [CARBOXYLATING]"/>
    <property type="match status" value="1"/>
</dbReference>
<dbReference type="EMBL" id="MGDB01000127">
    <property type="protein sequence ID" value="OGL39139.1"/>
    <property type="molecule type" value="Genomic_DNA"/>
</dbReference>